<keyword evidence="14" id="KW-0614">Plasmid</keyword>
<dbReference type="InterPro" id="IPR013783">
    <property type="entry name" value="Ig-like_fold"/>
</dbReference>
<evidence type="ECO:0000313" key="14">
    <source>
        <dbReference type="EMBL" id="SPK74607.1"/>
    </source>
</evidence>
<geneLocation type="plasmid" evidence="14">
    <name>II</name>
</geneLocation>
<evidence type="ECO:0000256" key="11">
    <source>
        <dbReference type="PIRSR" id="PIRSR000463-1"/>
    </source>
</evidence>
<dbReference type="SMART" id="SM00642">
    <property type="entry name" value="Aamy"/>
    <property type="match status" value="1"/>
</dbReference>
<keyword evidence="6 10" id="KW-0328">Glycosyltransferase</keyword>
<dbReference type="Gene3D" id="2.60.40.1180">
    <property type="entry name" value="Golgi alpha-mannosidase II"/>
    <property type="match status" value="1"/>
</dbReference>
<evidence type="ECO:0000256" key="5">
    <source>
        <dbReference type="ARBA" id="ARBA00022600"/>
    </source>
</evidence>
<dbReference type="PANTHER" id="PTHR43651">
    <property type="entry name" value="1,4-ALPHA-GLUCAN-BRANCHING ENZYME"/>
    <property type="match status" value="1"/>
</dbReference>
<evidence type="ECO:0000256" key="12">
    <source>
        <dbReference type="SAM" id="MobiDB-lite"/>
    </source>
</evidence>
<dbReference type="Pfam" id="PF02806">
    <property type="entry name" value="Alpha-amylase_C"/>
    <property type="match status" value="1"/>
</dbReference>
<dbReference type="GO" id="GO:0005829">
    <property type="term" value="C:cytosol"/>
    <property type="evidence" value="ECO:0007669"/>
    <property type="project" value="TreeGrafter"/>
</dbReference>
<name>A0A375IJ69_9BURK</name>
<dbReference type="Pfam" id="PF22019">
    <property type="entry name" value="GlgB_N"/>
    <property type="match status" value="1"/>
</dbReference>
<dbReference type="InterPro" id="IPR044143">
    <property type="entry name" value="GlgB_N_E_set_prok"/>
</dbReference>
<dbReference type="InterPro" id="IPR054169">
    <property type="entry name" value="GlgB_N"/>
</dbReference>
<keyword evidence="9 10" id="KW-0119">Carbohydrate metabolism</keyword>
<comment type="subunit">
    <text evidence="10">Monomer.</text>
</comment>
<evidence type="ECO:0000256" key="1">
    <source>
        <dbReference type="ARBA" id="ARBA00000826"/>
    </source>
</evidence>
<dbReference type="RefSeq" id="WP_115664149.1">
    <property type="nucleotide sequence ID" value="NZ_LT991977.1"/>
</dbReference>
<dbReference type="SUPFAM" id="SSF81296">
    <property type="entry name" value="E set domains"/>
    <property type="match status" value="2"/>
</dbReference>
<dbReference type="SUPFAM" id="SSF51445">
    <property type="entry name" value="(Trans)glycosidases"/>
    <property type="match status" value="1"/>
</dbReference>
<dbReference type="CDD" id="cd11322">
    <property type="entry name" value="AmyAc_Glg_BE"/>
    <property type="match status" value="1"/>
</dbReference>
<evidence type="ECO:0000256" key="3">
    <source>
        <dbReference type="ARBA" id="ARBA00004964"/>
    </source>
</evidence>
<sequence length="769" mass="84182">MSPPAGTGGTGGTTRAGEQAGLLPGHELDALLGGRHPDPFGVLGPHPDGDATLVRACLPGAASVQLADADGAPLAEMERLHGGGVFAARLPRASGTGAGAAAYRLRVQWSDGTEQCSADPYAFGLLLGELDLHLIAEGRHFELGACLGAQCQRVDGIDGVRFAVWAPNARRVSVIADFNGWHPARHPMRLRHPSGIWELFVPAALGAIPGSRYKYDLLDPHGTELPDKADPLALAAEAPPATASIVTGPGQGAPPFTWHDDEWMARRQQRDPYRTPMSVYEVHVLSWLRAANDAQHGWNILADRLVPYVQELGFTHIELLPITEHPFGGSWGYQPLSLYAPTARLGPPQAFAAFIDRCHQASIGVILDWVPAHFPTDPHGLAQFDGTALYEHQDPREGFHQDWNTLIYNLGRNEVRGFLLAGALHWLEHFHADGLRVDAVASMLYRDYSREPGQWVPNRFGGRENLEAVEFLRELNAVVHQRCPGALTIAEESTAWPGVTASVASGGLGFDFKWNMGWMHDTLHYLAHEPVHRAWHHQNMTFGLVYAWSEAFVLPLSHDEVVHGKGSMIGKVPGDEWQRFAGLRAYYGFMWAHPGKKLLFMGGELAQWQEWNHDAELDWPLLDQPMHRGMHTLVRDLNRLYRELPALHALDHSPEGFQWVVGDDNHNSVFAWLRRAGPDCREVVLAVVNMTPVPRQGYRIGVPYAGAWRECLNTDAAVYGGSNVGNGGAVMAADVPSHGQPASLALTLPPLATLVLRFEQDDGSEGAAT</sequence>
<keyword evidence="7 10" id="KW-0808">Transferase</keyword>
<comment type="similarity">
    <text evidence="4 10">Belongs to the glycosyl hydrolase 13 family. GlgB subfamily.</text>
</comment>
<dbReference type="CDD" id="cd02855">
    <property type="entry name" value="E_set_GBE_prok_N"/>
    <property type="match status" value="1"/>
</dbReference>
<dbReference type="InterPro" id="IPR006048">
    <property type="entry name" value="A-amylase/branching_C"/>
</dbReference>
<comment type="function">
    <text evidence="2 10">Catalyzes the formation of the alpha-1,6-glucosidic linkages in glycogen by scission of a 1,4-alpha-linked oligosaccharide from growing alpha-1,4-glucan chains and the subsequent attachment of the oligosaccharide to the alpha-1,6 position.</text>
</comment>
<dbReference type="PANTHER" id="PTHR43651:SF3">
    <property type="entry name" value="1,4-ALPHA-GLUCAN-BRANCHING ENZYME"/>
    <property type="match status" value="1"/>
</dbReference>
<dbReference type="UniPathway" id="UPA00164"/>
<accession>A0A375IJ69</accession>
<feature type="region of interest" description="Disordered" evidence="12">
    <location>
        <begin position="1"/>
        <end position="20"/>
    </location>
</feature>
<dbReference type="InterPro" id="IPR006047">
    <property type="entry name" value="GH13_cat_dom"/>
</dbReference>
<dbReference type="GO" id="GO:0004553">
    <property type="term" value="F:hydrolase activity, hydrolyzing O-glycosyl compounds"/>
    <property type="evidence" value="ECO:0007669"/>
    <property type="project" value="InterPro"/>
</dbReference>
<keyword evidence="5 10" id="KW-0321">Glycogen metabolism</keyword>
<dbReference type="FunFam" id="2.60.40.1180:FF:000002">
    <property type="entry name" value="1,4-alpha-glucan branching enzyme GlgB"/>
    <property type="match status" value="1"/>
</dbReference>
<dbReference type="Pfam" id="PF02922">
    <property type="entry name" value="CBM_48"/>
    <property type="match status" value="1"/>
</dbReference>
<organism evidence="14 15">
    <name type="scientific">Cupriavidus taiwanensis</name>
    <dbReference type="NCBI Taxonomy" id="164546"/>
    <lineage>
        <taxon>Bacteria</taxon>
        <taxon>Pseudomonadati</taxon>
        <taxon>Pseudomonadota</taxon>
        <taxon>Betaproteobacteria</taxon>
        <taxon>Burkholderiales</taxon>
        <taxon>Burkholderiaceae</taxon>
        <taxon>Cupriavidus</taxon>
    </lineage>
</organism>
<dbReference type="NCBIfam" id="NF003811">
    <property type="entry name" value="PRK05402.1"/>
    <property type="match status" value="1"/>
</dbReference>
<dbReference type="AlphaFoldDB" id="A0A375IJ69"/>
<proteinExistence type="inferred from homology"/>
<comment type="pathway">
    <text evidence="3 10">Glycan biosynthesis; glycogen biosynthesis.</text>
</comment>
<evidence type="ECO:0000256" key="6">
    <source>
        <dbReference type="ARBA" id="ARBA00022676"/>
    </source>
</evidence>
<dbReference type="GO" id="GO:0005978">
    <property type="term" value="P:glycogen biosynthetic process"/>
    <property type="evidence" value="ECO:0007669"/>
    <property type="project" value="UniProtKB-UniRule"/>
</dbReference>
<dbReference type="InterPro" id="IPR037439">
    <property type="entry name" value="Branching_enzy"/>
</dbReference>
<dbReference type="HAMAP" id="MF_00685">
    <property type="entry name" value="GlgB"/>
    <property type="match status" value="1"/>
</dbReference>
<dbReference type="GO" id="GO:0003844">
    <property type="term" value="F:1,4-alpha-glucan branching enzyme activity"/>
    <property type="evidence" value="ECO:0007669"/>
    <property type="project" value="UniProtKB-UniRule"/>
</dbReference>
<evidence type="ECO:0000256" key="10">
    <source>
        <dbReference type="HAMAP-Rule" id="MF_00685"/>
    </source>
</evidence>
<protein>
    <recommendedName>
        <fullName evidence="10">1,4-alpha-glucan branching enzyme GlgB</fullName>
        <ecNumber evidence="10">2.4.1.18</ecNumber>
    </recommendedName>
    <alternativeName>
        <fullName evidence="10">1,4-alpha-D-glucan:1,4-alpha-D-glucan 6-glucosyl-transferase</fullName>
    </alternativeName>
    <alternativeName>
        <fullName evidence="10">Alpha-(1-&gt;4)-glucan branching enzyme</fullName>
    </alternativeName>
    <alternativeName>
        <fullName evidence="10">Glycogen branching enzyme</fullName>
        <shortName evidence="10">BE</shortName>
    </alternativeName>
</protein>
<evidence type="ECO:0000313" key="15">
    <source>
        <dbReference type="Proteomes" id="UP000255505"/>
    </source>
</evidence>
<keyword evidence="8 10" id="KW-0320">Glycogen biosynthesis</keyword>
<comment type="catalytic activity">
    <reaction evidence="1 10">
        <text>Transfers a segment of a (1-&gt;4)-alpha-D-glucan chain to a primary hydroxy group in a similar glucan chain.</text>
        <dbReference type="EC" id="2.4.1.18"/>
    </reaction>
</comment>
<reference evidence="14 15" key="1">
    <citation type="submission" date="2018-01" db="EMBL/GenBank/DDBJ databases">
        <authorList>
            <person name="Gaut B.S."/>
            <person name="Morton B.R."/>
            <person name="Clegg M.T."/>
            <person name="Duvall M.R."/>
        </authorList>
    </citation>
    <scope>NUCLEOTIDE SEQUENCE [LARGE SCALE GENOMIC DNA]</scope>
    <source>
        <strain evidence="14">Cupriavidus taiwanensis LMG 19425</strain>
        <plasmid evidence="15">Plasmid ii</plasmid>
    </source>
</reference>
<evidence type="ECO:0000256" key="2">
    <source>
        <dbReference type="ARBA" id="ARBA00002953"/>
    </source>
</evidence>
<feature type="domain" description="Glycosyl hydrolase family 13 catalytic" evidence="13">
    <location>
        <begin position="281"/>
        <end position="648"/>
    </location>
</feature>
<dbReference type="Proteomes" id="UP000255505">
    <property type="component" value="Plasmid II"/>
</dbReference>
<dbReference type="EC" id="2.4.1.18" evidence="10"/>
<dbReference type="InterPro" id="IPR013780">
    <property type="entry name" value="Glyco_hydro_b"/>
</dbReference>
<evidence type="ECO:0000256" key="4">
    <source>
        <dbReference type="ARBA" id="ARBA00009000"/>
    </source>
</evidence>
<gene>
    <name evidence="10 14" type="primary">glgB</name>
    <name evidence="14" type="ORF">CT19425_MP20317</name>
</gene>
<evidence type="ECO:0000259" key="13">
    <source>
        <dbReference type="SMART" id="SM00642"/>
    </source>
</evidence>
<dbReference type="InterPro" id="IPR017853">
    <property type="entry name" value="GH"/>
</dbReference>
<dbReference type="NCBIfam" id="TIGR01515">
    <property type="entry name" value="branching_enzym"/>
    <property type="match status" value="1"/>
</dbReference>
<dbReference type="PIRSF" id="PIRSF000463">
    <property type="entry name" value="GlgB"/>
    <property type="match status" value="1"/>
</dbReference>
<feature type="active site" description="Nucleophile" evidence="10 11">
    <location>
        <position position="438"/>
    </location>
</feature>
<dbReference type="EMBL" id="LT991977">
    <property type="protein sequence ID" value="SPK74607.1"/>
    <property type="molecule type" value="Genomic_DNA"/>
</dbReference>
<dbReference type="FunFam" id="3.20.20.80:FF:000003">
    <property type="entry name" value="1,4-alpha-glucan branching enzyme GlgB"/>
    <property type="match status" value="1"/>
</dbReference>
<dbReference type="InterPro" id="IPR006407">
    <property type="entry name" value="GlgB"/>
</dbReference>
<dbReference type="GO" id="GO:0043169">
    <property type="term" value="F:cation binding"/>
    <property type="evidence" value="ECO:0007669"/>
    <property type="project" value="InterPro"/>
</dbReference>
<dbReference type="NCBIfam" id="NF008967">
    <property type="entry name" value="PRK12313.1"/>
    <property type="match status" value="1"/>
</dbReference>
<evidence type="ECO:0000256" key="7">
    <source>
        <dbReference type="ARBA" id="ARBA00022679"/>
    </source>
</evidence>
<dbReference type="Gene3D" id="3.20.20.80">
    <property type="entry name" value="Glycosidases"/>
    <property type="match status" value="1"/>
</dbReference>
<feature type="active site" description="Proton donor" evidence="10 11">
    <location>
        <position position="491"/>
    </location>
</feature>
<dbReference type="SUPFAM" id="SSF51011">
    <property type="entry name" value="Glycosyl hydrolase domain"/>
    <property type="match status" value="1"/>
</dbReference>
<feature type="compositionally biased region" description="Gly residues" evidence="12">
    <location>
        <begin position="1"/>
        <end position="14"/>
    </location>
</feature>
<dbReference type="Gene3D" id="2.60.40.10">
    <property type="entry name" value="Immunoglobulins"/>
    <property type="match status" value="2"/>
</dbReference>
<evidence type="ECO:0000256" key="8">
    <source>
        <dbReference type="ARBA" id="ARBA00023056"/>
    </source>
</evidence>
<dbReference type="InterPro" id="IPR004193">
    <property type="entry name" value="Glyco_hydro_13_N"/>
</dbReference>
<dbReference type="InterPro" id="IPR014756">
    <property type="entry name" value="Ig_E-set"/>
</dbReference>
<evidence type="ECO:0000256" key="9">
    <source>
        <dbReference type="ARBA" id="ARBA00023277"/>
    </source>
</evidence>